<evidence type="ECO:0000313" key="2">
    <source>
        <dbReference type="EMBL" id="OWM68115.1"/>
    </source>
</evidence>
<organism evidence="2 4">
    <name type="scientific">Punica granatum</name>
    <name type="common">Pomegranate</name>
    <dbReference type="NCBI Taxonomy" id="22663"/>
    <lineage>
        <taxon>Eukaryota</taxon>
        <taxon>Viridiplantae</taxon>
        <taxon>Streptophyta</taxon>
        <taxon>Embryophyta</taxon>
        <taxon>Tracheophyta</taxon>
        <taxon>Spermatophyta</taxon>
        <taxon>Magnoliopsida</taxon>
        <taxon>eudicotyledons</taxon>
        <taxon>Gunneridae</taxon>
        <taxon>Pentapetalae</taxon>
        <taxon>rosids</taxon>
        <taxon>malvids</taxon>
        <taxon>Myrtales</taxon>
        <taxon>Lythraceae</taxon>
        <taxon>Punica</taxon>
    </lineage>
</organism>
<dbReference type="Proteomes" id="UP000233551">
    <property type="component" value="Unassembled WGS sequence"/>
</dbReference>
<dbReference type="AlphaFoldDB" id="A0A218W5R9"/>
<sequence length="88" mass="9674">MDLVPGIKLPHRAHAQHASETVFIISIFFTLHSASFVPALAQVERKRERRELALMEVGCEVAAGREHMQLGLEGGAAFAHSDGLERVQ</sequence>
<feature type="transmembrane region" description="Helical" evidence="1">
    <location>
        <begin position="22"/>
        <end position="41"/>
    </location>
</feature>
<evidence type="ECO:0000313" key="3">
    <source>
        <dbReference type="EMBL" id="PKI44140.1"/>
    </source>
</evidence>
<evidence type="ECO:0000313" key="5">
    <source>
        <dbReference type="Proteomes" id="UP000233551"/>
    </source>
</evidence>
<reference evidence="4" key="1">
    <citation type="journal article" date="2017" name="Plant J.">
        <title>The pomegranate (Punica granatum L.) genome and the genomics of punicalagin biosynthesis.</title>
        <authorList>
            <person name="Qin G."/>
            <person name="Xu C."/>
            <person name="Ming R."/>
            <person name="Tang H."/>
            <person name="Guyot R."/>
            <person name="Kramer E.M."/>
            <person name="Hu Y."/>
            <person name="Yi X."/>
            <person name="Qi Y."/>
            <person name="Xu X."/>
            <person name="Gao Z."/>
            <person name="Pan H."/>
            <person name="Jian J."/>
            <person name="Tian Y."/>
            <person name="Yue Z."/>
            <person name="Xu Y."/>
        </authorList>
    </citation>
    <scope>NUCLEOTIDE SEQUENCE [LARGE SCALE GENOMIC DNA]</scope>
    <source>
        <strain evidence="4">cv. Dabenzi</strain>
    </source>
</reference>
<name>A0A218W5R9_PUNGR</name>
<keyword evidence="1" id="KW-0812">Transmembrane</keyword>
<keyword evidence="1" id="KW-1133">Transmembrane helix</keyword>
<dbReference type="EMBL" id="PGOL01002944">
    <property type="protein sequence ID" value="PKI44140.1"/>
    <property type="molecule type" value="Genomic_DNA"/>
</dbReference>
<accession>A0A218W5R9</accession>
<comment type="caution">
    <text evidence="2">The sequence shown here is derived from an EMBL/GenBank/DDBJ whole genome shotgun (WGS) entry which is preliminary data.</text>
</comment>
<dbReference type="EMBL" id="MTKT01005171">
    <property type="protein sequence ID" value="OWM68115.1"/>
    <property type="molecule type" value="Genomic_DNA"/>
</dbReference>
<protein>
    <submittedName>
        <fullName evidence="2">Uncharacterized protein</fullName>
    </submittedName>
</protein>
<gene>
    <name evidence="2" type="ORF">CDL15_Pgr016315</name>
    <name evidence="3" type="ORF">CRG98_035484</name>
</gene>
<evidence type="ECO:0000256" key="1">
    <source>
        <dbReference type="SAM" id="Phobius"/>
    </source>
</evidence>
<reference evidence="3 5" key="3">
    <citation type="submission" date="2017-11" db="EMBL/GenBank/DDBJ databases">
        <title>De-novo sequencing of pomegranate (Punica granatum L.) genome.</title>
        <authorList>
            <person name="Akparov Z."/>
            <person name="Amiraslanov A."/>
            <person name="Hajiyeva S."/>
            <person name="Abbasov M."/>
            <person name="Kaur K."/>
            <person name="Hamwieh A."/>
            <person name="Solovyev V."/>
            <person name="Salamov A."/>
            <person name="Braich B."/>
            <person name="Kosarev P."/>
            <person name="Mahmoud A."/>
            <person name="Hajiyev E."/>
            <person name="Babayeva S."/>
            <person name="Izzatullayeva V."/>
            <person name="Mammadov A."/>
            <person name="Mammadov A."/>
            <person name="Sharifova S."/>
            <person name="Ojaghi J."/>
            <person name="Eynullazada K."/>
            <person name="Bayramov B."/>
            <person name="Abdulazimova A."/>
            <person name="Shahmuradov I."/>
        </authorList>
    </citation>
    <scope>NUCLEOTIDE SEQUENCE [LARGE SCALE GENOMIC DNA]</scope>
    <source>
        <strain evidence="3">AG2017</strain>
        <strain evidence="5">cv. AG2017</strain>
        <tissue evidence="3">Leaf</tissue>
    </source>
</reference>
<reference evidence="2" key="2">
    <citation type="submission" date="2017-06" db="EMBL/GenBank/DDBJ databases">
        <title>The pomegranate genome and the genomics of punicalagin biosynthesis.</title>
        <authorList>
            <person name="Xu C."/>
        </authorList>
    </citation>
    <scope>NUCLEOTIDE SEQUENCE [LARGE SCALE GENOMIC DNA]</scope>
    <source>
        <tissue evidence="2">Fresh leaf</tissue>
    </source>
</reference>
<keyword evidence="5" id="KW-1185">Reference proteome</keyword>
<evidence type="ECO:0000313" key="4">
    <source>
        <dbReference type="Proteomes" id="UP000197138"/>
    </source>
</evidence>
<proteinExistence type="predicted"/>
<dbReference type="Proteomes" id="UP000197138">
    <property type="component" value="Unassembled WGS sequence"/>
</dbReference>
<keyword evidence="1" id="KW-0472">Membrane</keyword>